<dbReference type="RefSeq" id="WP_344890354.1">
    <property type="nucleotide sequence ID" value="NZ_BAABAS010000004.1"/>
</dbReference>
<evidence type="ECO:0000313" key="1">
    <source>
        <dbReference type="EMBL" id="GAA4226051.1"/>
    </source>
</evidence>
<comment type="caution">
    <text evidence="1">The sequence shown here is derived from an EMBL/GenBank/DDBJ whole genome shotgun (WGS) entry which is preliminary data.</text>
</comment>
<gene>
    <name evidence="1" type="ORF">GCM10022254_09690</name>
</gene>
<dbReference type="EMBL" id="BAABAS010000004">
    <property type="protein sequence ID" value="GAA4226051.1"/>
    <property type="molecule type" value="Genomic_DNA"/>
</dbReference>
<protein>
    <submittedName>
        <fullName evidence="1">Uncharacterized protein</fullName>
    </submittedName>
</protein>
<accession>A0ABP8BV28</accession>
<dbReference type="Proteomes" id="UP001501710">
    <property type="component" value="Unassembled WGS sequence"/>
</dbReference>
<keyword evidence="2" id="KW-1185">Reference proteome</keyword>
<reference evidence="2" key="1">
    <citation type="journal article" date="2019" name="Int. J. Syst. Evol. Microbiol.">
        <title>The Global Catalogue of Microorganisms (GCM) 10K type strain sequencing project: providing services to taxonomists for standard genome sequencing and annotation.</title>
        <authorList>
            <consortium name="The Broad Institute Genomics Platform"/>
            <consortium name="The Broad Institute Genome Sequencing Center for Infectious Disease"/>
            <person name="Wu L."/>
            <person name="Ma J."/>
        </authorList>
    </citation>
    <scope>NUCLEOTIDE SEQUENCE [LARGE SCALE GENOMIC DNA]</scope>
    <source>
        <strain evidence="2">JCM 17440</strain>
    </source>
</reference>
<evidence type="ECO:0000313" key="2">
    <source>
        <dbReference type="Proteomes" id="UP001501710"/>
    </source>
</evidence>
<sequence length="178" mass="20348">MPTYLPVPADWGRSPDGKGWNRLSLNAHIGTPAGRCSLVPITASAYWETMNRRPCAEWGSCYGRCPRSPTWLGGPWPDCSTCPIQGRRTHLEAFDPRVLVRYFPERGHPDQQAETAHLMNRPDDFDSRSQWWTWADLAALEGWVFDGTHVDEFSRGYWIRCVWPPTDRGVYGRKGAVR</sequence>
<organism evidence="1 2">
    <name type="scientific">Actinomadura meridiana</name>
    <dbReference type="NCBI Taxonomy" id="559626"/>
    <lineage>
        <taxon>Bacteria</taxon>
        <taxon>Bacillati</taxon>
        <taxon>Actinomycetota</taxon>
        <taxon>Actinomycetes</taxon>
        <taxon>Streptosporangiales</taxon>
        <taxon>Thermomonosporaceae</taxon>
        <taxon>Actinomadura</taxon>
    </lineage>
</organism>
<proteinExistence type="predicted"/>
<name>A0ABP8BV28_9ACTN</name>